<evidence type="ECO:0000313" key="11">
    <source>
        <dbReference type="Proteomes" id="UP001418637"/>
    </source>
</evidence>
<feature type="transmembrane region" description="Helical" evidence="7">
    <location>
        <begin position="251"/>
        <end position="275"/>
    </location>
</feature>
<dbReference type="RefSeq" id="WP_346336342.1">
    <property type="nucleotide sequence ID" value="NZ_JBBYXI010000002.1"/>
</dbReference>
<protein>
    <submittedName>
        <fullName evidence="10">FtsX-like permease family protein</fullName>
    </submittedName>
</protein>
<dbReference type="InterPro" id="IPR025857">
    <property type="entry name" value="MacB_PCD"/>
</dbReference>
<evidence type="ECO:0000256" key="5">
    <source>
        <dbReference type="ARBA" id="ARBA00023136"/>
    </source>
</evidence>
<evidence type="ECO:0000256" key="6">
    <source>
        <dbReference type="ARBA" id="ARBA00038076"/>
    </source>
</evidence>
<name>A0ABV0BH83_9HYPH</name>
<evidence type="ECO:0000256" key="4">
    <source>
        <dbReference type="ARBA" id="ARBA00022989"/>
    </source>
</evidence>
<sequence>MAAVNMRWRLLYRALSRRNQRLIVVFLALMTGAAIINSLASVYFDINIKMSRELRTFGANFYIGPTVSQEMPISAFNDVMANAPDNLIETGSPYLFGTARSELEKVVLVGVNFSAIGLLVPYWQVEGDWISVDFDNRNAMIGRTLANRLNIKLGDTLNLVKDRERKALKIKGIIDAGDASDNMVFVNLDLAQEWLEKPDTMSHALFSMNNMEGEVENYAHDLKEKHPEWTVRPIRKVSSNEGEVLSKIQGLMGLVSVIILLLSTLCVNTSLTAIIRERQKEFALQKSLGASNRSIITQVLSETVVIAVLATLAGCILGIFLAQILGQTVFSSSITPRLVVVPITFAMSLFAALVAAIIPLRRIVQIQPAVVLKGE</sequence>
<evidence type="ECO:0000256" key="7">
    <source>
        <dbReference type="SAM" id="Phobius"/>
    </source>
</evidence>
<gene>
    <name evidence="10" type="ORF">WJT86_04565</name>
</gene>
<feature type="domain" description="ABC3 transporter permease C-terminal" evidence="8">
    <location>
        <begin position="254"/>
        <end position="368"/>
    </location>
</feature>
<dbReference type="InterPro" id="IPR050250">
    <property type="entry name" value="Macrolide_Exporter_MacB"/>
</dbReference>
<evidence type="ECO:0000256" key="3">
    <source>
        <dbReference type="ARBA" id="ARBA00022692"/>
    </source>
</evidence>
<comment type="subcellular location">
    <subcellularLocation>
        <location evidence="1">Cell membrane</location>
        <topology evidence="1">Multi-pass membrane protein</topology>
    </subcellularLocation>
</comment>
<evidence type="ECO:0000259" key="9">
    <source>
        <dbReference type="Pfam" id="PF12704"/>
    </source>
</evidence>
<evidence type="ECO:0000256" key="2">
    <source>
        <dbReference type="ARBA" id="ARBA00022475"/>
    </source>
</evidence>
<keyword evidence="5 7" id="KW-0472">Membrane</keyword>
<reference evidence="10 11" key="1">
    <citation type="submission" date="2024-04" db="EMBL/GenBank/DDBJ databases">
        <title>A novel species isolated from cricket.</title>
        <authorList>
            <person name="Wang H.-C."/>
        </authorList>
    </citation>
    <scope>NUCLEOTIDE SEQUENCE [LARGE SCALE GENOMIC DNA]</scope>
    <source>
        <strain evidence="10 11">WL0021</strain>
    </source>
</reference>
<feature type="transmembrane region" description="Helical" evidence="7">
    <location>
        <begin position="338"/>
        <end position="358"/>
    </location>
</feature>
<feature type="transmembrane region" description="Helical" evidence="7">
    <location>
        <begin position="295"/>
        <end position="326"/>
    </location>
</feature>
<feature type="transmembrane region" description="Helical" evidence="7">
    <location>
        <begin position="21"/>
        <end position="44"/>
    </location>
</feature>
<accession>A0ABV0BH83</accession>
<dbReference type="Pfam" id="PF12704">
    <property type="entry name" value="MacB_PCD"/>
    <property type="match status" value="1"/>
</dbReference>
<keyword evidence="3 7" id="KW-0812">Transmembrane</keyword>
<dbReference type="EMBL" id="JBBYXI010000002">
    <property type="protein sequence ID" value="MEN3930334.1"/>
    <property type="molecule type" value="Genomic_DNA"/>
</dbReference>
<feature type="domain" description="MacB-like periplasmic core" evidence="9">
    <location>
        <begin position="26"/>
        <end position="195"/>
    </location>
</feature>
<comment type="similarity">
    <text evidence="6">Belongs to the ABC-4 integral membrane protein family.</text>
</comment>
<keyword evidence="2" id="KW-1003">Cell membrane</keyword>
<proteinExistence type="inferred from homology"/>
<dbReference type="InterPro" id="IPR003838">
    <property type="entry name" value="ABC3_permease_C"/>
</dbReference>
<evidence type="ECO:0000259" key="8">
    <source>
        <dbReference type="Pfam" id="PF02687"/>
    </source>
</evidence>
<dbReference type="Pfam" id="PF02687">
    <property type="entry name" value="FtsX"/>
    <property type="match status" value="1"/>
</dbReference>
<keyword evidence="4 7" id="KW-1133">Transmembrane helix</keyword>
<evidence type="ECO:0000313" key="10">
    <source>
        <dbReference type="EMBL" id="MEN3930334.1"/>
    </source>
</evidence>
<dbReference type="PANTHER" id="PTHR30572">
    <property type="entry name" value="MEMBRANE COMPONENT OF TRANSPORTER-RELATED"/>
    <property type="match status" value="1"/>
</dbReference>
<dbReference type="Proteomes" id="UP001418637">
    <property type="component" value="Unassembled WGS sequence"/>
</dbReference>
<dbReference type="PANTHER" id="PTHR30572:SF4">
    <property type="entry name" value="ABC TRANSPORTER PERMEASE YTRF"/>
    <property type="match status" value="1"/>
</dbReference>
<comment type="caution">
    <text evidence="10">The sequence shown here is derived from an EMBL/GenBank/DDBJ whole genome shotgun (WGS) entry which is preliminary data.</text>
</comment>
<evidence type="ECO:0000256" key="1">
    <source>
        <dbReference type="ARBA" id="ARBA00004651"/>
    </source>
</evidence>
<keyword evidence="11" id="KW-1185">Reference proteome</keyword>
<organism evidence="10 11">
    <name type="scientific">Hohaiivirga grylli</name>
    <dbReference type="NCBI Taxonomy" id="3133970"/>
    <lineage>
        <taxon>Bacteria</taxon>
        <taxon>Pseudomonadati</taxon>
        <taxon>Pseudomonadota</taxon>
        <taxon>Alphaproteobacteria</taxon>
        <taxon>Hyphomicrobiales</taxon>
        <taxon>Methylobacteriaceae</taxon>
        <taxon>Hohaiivirga</taxon>
    </lineage>
</organism>